<comment type="caution">
    <text evidence="1">The sequence shown here is derived from an EMBL/GenBank/DDBJ whole genome shotgun (WGS) entry which is preliminary data.</text>
</comment>
<organism evidence="1 2">
    <name type="scientific">Datura stramonium</name>
    <name type="common">Jimsonweed</name>
    <name type="synonym">Common thornapple</name>
    <dbReference type="NCBI Taxonomy" id="4076"/>
    <lineage>
        <taxon>Eukaryota</taxon>
        <taxon>Viridiplantae</taxon>
        <taxon>Streptophyta</taxon>
        <taxon>Embryophyta</taxon>
        <taxon>Tracheophyta</taxon>
        <taxon>Spermatophyta</taxon>
        <taxon>Magnoliopsida</taxon>
        <taxon>eudicotyledons</taxon>
        <taxon>Gunneridae</taxon>
        <taxon>Pentapetalae</taxon>
        <taxon>asterids</taxon>
        <taxon>lamiids</taxon>
        <taxon>Solanales</taxon>
        <taxon>Solanaceae</taxon>
        <taxon>Solanoideae</taxon>
        <taxon>Datureae</taxon>
        <taxon>Datura</taxon>
    </lineage>
</organism>
<accession>A0ABS8SV92</accession>
<name>A0ABS8SV92_DATST</name>
<evidence type="ECO:0000313" key="2">
    <source>
        <dbReference type="Proteomes" id="UP000823775"/>
    </source>
</evidence>
<keyword evidence="2" id="KW-1185">Reference proteome</keyword>
<dbReference type="EMBL" id="JACEIK010000845">
    <property type="protein sequence ID" value="MCD7462912.1"/>
    <property type="molecule type" value="Genomic_DNA"/>
</dbReference>
<reference evidence="1 2" key="1">
    <citation type="journal article" date="2021" name="BMC Genomics">
        <title>Datura genome reveals duplications of psychoactive alkaloid biosynthetic genes and high mutation rate following tissue culture.</title>
        <authorList>
            <person name="Rajewski A."/>
            <person name="Carter-House D."/>
            <person name="Stajich J."/>
            <person name="Litt A."/>
        </authorList>
    </citation>
    <scope>NUCLEOTIDE SEQUENCE [LARGE SCALE GENOMIC DNA]</scope>
    <source>
        <strain evidence="1">AR-01</strain>
    </source>
</reference>
<proteinExistence type="predicted"/>
<sequence>MEWVWMRFPQADNLRVKNLMAIDTPLIDQSIRHFLTRVFRNERSCDHATVSKEKKMRFQMEEDVPQVDNLRVRRLMNVDAPLIDQITRHSSIRIFKSERS</sequence>
<gene>
    <name evidence="1" type="ORF">HAX54_049620</name>
</gene>
<protein>
    <submittedName>
        <fullName evidence="1">Uncharacterized protein</fullName>
    </submittedName>
</protein>
<dbReference type="Proteomes" id="UP000823775">
    <property type="component" value="Unassembled WGS sequence"/>
</dbReference>
<evidence type="ECO:0000313" key="1">
    <source>
        <dbReference type="EMBL" id="MCD7462912.1"/>
    </source>
</evidence>